<protein>
    <submittedName>
        <fullName evidence="15">Arabinosyltransferase RRA2</fullName>
    </submittedName>
</protein>
<dbReference type="InterPro" id="IPR044290">
    <property type="entry name" value="RRA1/2/3"/>
</dbReference>
<evidence type="ECO:0000259" key="14">
    <source>
        <dbReference type="PROSITE" id="PS51746"/>
    </source>
</evidence>
<keyword evidence="13" id="KW-1133">Transmembrane helix</keyword>
<dbReference type="EMBL" id="JAGKQH010000001">
    <property type="protein sequence ID" value="KAG6608522.1"/>
    <property type="molecule type" value="Genomic_DNA"/>
</dbReference>
<feature type="region of interest" description="Disordered" evidence="12">
    <location>
        <begin position="233"/>
        <end position="252"/>
    </location>
</feature>
<keyword evidence="11" id="KW-0175">Coiled coil</keyword>
<dbReference type="GO" id="GO:0016757">
    <property type="term" value="F:glycosyltransferase activity"/>
    <property type="evidence" value="ECO:0007669"/>
    <property type="project" value="InterPro"/>
</dbReference>
<evidence type="ECO:0000256" key="12">
    <source>
        <dbReference type="SAM" id="MobiDB-lite"/>
    </source>
</evidence>
<evidence type="ECO:0000313" key="16">
    <source>
        <dbReference type="Proteomes" id="UP000685013"/>
    </source>
</evidence>
<evidence type="ECO:0000256" key="8">
    <source>
        <dbReference type="ARBA" id="ARBA00023211"/>
    </source>
</evidence>
<dbReference type="GO" id="GO:0080147">
    <property type="term" value="P:root hair cell development"/>
    <property type="evidence" value="ECO:0007669"/>
    <property type="project" value="InterPro"/>
</dbReference>
<feature type="compositionally biased region" description="Polar residues" evidence="12">
    <location>
        <begin position="238"/>
        <end position="247"/>
    </location>
</feature>
<evidence type="ECO:0000256" key="11">
    <source>
        <dbReference type="SAM" id="Coils"/>
    </source>
</evidence>
<feature type="coiled-coil region" evidence="11">
    <location>
        <begin position="583"/>
        <end position="617"/>
    </location>
</feature>
<evidence type="ECO:0000256" key="13">
    <source>
        <dbReference type="SAM" id="Phobius"/>
    </source>
</evidence>
<dbReference type="SMART" id="SM00331">
    <property type="entry name" value="PP2C_SIG"/>
    <property type="match status" value="1"/>
</dbReference>
<comment type="catalytic activity">
    <reaction evidence="9">
        <text>O-phospho-L-seryl-[protein] + H2O = L-seryl-[protein] + phosphate</text>
        <dbReference type="Rhea" id="RHEA:20629"/>
        <dbReference type="Rhea" id="RHEA-COMP:9863"/>
        <dbReference type="Rhea" id="RHEA-COMP:11604"/>
        <dbReference type="ChEBI" id="CHEBI:15377"/>
        <dbReference type="ChEBI" id="CHEBI:29999"/>
        <dbReference type="ChEBI" id="CHEBI:43474"/>
        <dbReference type="ChEBI" id="CHEBI:83421"/>
        <dbReference type="EC" id="3.1.3.16"/>
    </reaction>
</comment>
<dbReference type="PANTHER" id="PTHR46581">
    <property type="entry name" value="ARABINOSYLTRANSFERASE RRA3"/>
    <property type="match status" value="1"/>
</dbReference>
<reference evidence="15 16" key="1">
    <citation type="journal article" date="2021" name="Hortic Res">
        <title>The domestication of Cucurbita argyrosperma as revealed by the genome of its wild relative.</title>
        <authorList>
            <person name="Barrera-Redondo J."/>
            <person name="Sanchez-de la Vega G."/>
            <person name="Aguirre-Liguori J.A."/>
            <person name="Castellanos-Morales G."/>
            <person name="Gutierrez-Guerrero Y.T."/>
            <person name="Aguirre-Dugua X."/>
            <person name="Aguirre-Planter E."/>
            <person name="Tenaillon M.I."/>
            <person name="Lira-Saade R."/>
            <person name="Eguiarte L.E."/>
        </authorList>
    </citation>
    <scope>NUCLEOTIDE SEQUENCE [LARGE SCALE GENOMIC DNA]</scope>
    <source>
        <strain evidence="15">JBR-2021</strain>
    </source>
</reference>
<feature type="non-terminal residue" evidence="15">
    <location>
        <position position="1"/>
    </location>
</feature>
<evidence type="ECO:0000256" key="9">
    <source>
        <dbReference type="ARBA" id="ARBA00047761"/>
    </source>
</evidence>
<dbReference type="PROSITE" id="PS51746">
    <property type="entry name" value="PPM_2"/>
    <property type="match status" value="1"/>
</dbReference>
<evidence type="ECO:0000256" key="4">
    <source>
        <dbReference type="ARBA" id="ARBA00022723"/>
    </source>
</evidence>
<sequence length="934" mass="102811">MPSYMSKLRAPVHFLGWEGGFKSSLEFLFGQQKLLCGSSSLLHSVPYSSLTELHALLRPGTISGASSELVNSRRNISVLGAISRTFSIPSVSGPALQTCGYHIDCAIAESNQYSTRSKFQDKPMAACGSRAGLGECSLENLSFRIARTSPPAISPSICFNKRSVDCCPKASMSLKNQEQPSNNVIYGYFTYNVAKRFCSSYLHAGLGARDLHSSSTSSLAAGSAPNLSFDNSAREEQLANSTDSSAQKIPKGKSMKLVSGSCYLPHPDKEDTGGEDAHFICVDEQAIGVADGVGGWADLGVDAGQYSRELMSNSVNAVQEEPKGSIDPARVLEKAHSKTKAKGSSTACIIALTEQGLHAINLGDSGFMVVRDGCTIFRSPVQQHDFNFTFQLESGNNGDLPSSGQVFSVPVAPGDVIIAGTDGLFDNLYNNEITAVVVHAMRAGLGSQVTAQKIAALARQRAQDKDRQTPFSTAAQDAGFRSDDQNFWCFKSILSCFTHSPTAPDFSMAGRKDKAQSARVSRIVIAIAIGVLVGCLFAFLYPHGLFASDLPVQNRRLGKSEFLVQSSSPCESSERFKMLKGHVVSILEKNSQLEKRIKDLTGELRIVEQTKDHAQKQYLALSENHKAGPFGTVKGLRTNPTVIPDESVNPRLAKLLEKVAIQRELIVTLANSNVQPMLEVWFTSIQKVGIPNYLVVALDDQTEEFCKSHNVPVYTRDPDKSVDLIGKEGGNHQVSALKFRILREFLQLGYSVLLSDVDIVYLQNPFDHLYRDSDVESMSDGHSNMTAYGYNDVFDEPAMGWARYAHTMRIWVYNSGFFYIRPTLPSFELLDRVATRLSQEKAWDQAVFNEELFYPSRPGRDGLHASKRTMDMYLFMNSKVLFKTVRKDPKLRQLKPVIVHINYHPDKYPRMKAVVEFYVNGQQNALDSFPDGSE</sequence>
<keyword evidence="6" id="KW-0460">Magnesium</keyword>
<evidence type="ECO:0000256" key="6">
    <source>
        <dbReference type="ARBA" id="ARBA00022842"/>
    </source>
</evidence>
<keyword evidence="7" id="KW-0904">Protein phosphatase</keyword>
<dbReference type="InterPro" id="IPR005069">
    <property type="entry name" value="Nucl-diP-sugar_transferase"/>
</dbReference>
<dbReference type="Proteomes" id="UP000685013">
    <property type="component" value="Chromosome 1"/>
</dbReference>
<evidence type="ECO:0000256" key="3">
    <source>
        <dbReference type="ARBA" id="ARBA00006702"/>
    </source>
</evidence>
<dbReference type="PANTHER" id="PTHR46581:SF12">
    <property type="entry name" value="GLYCOSYLTRANSFERASE"/>
    <property type="match status" value="1"/>
</dbReference>
<feature type="transmembrane region" description="Helical" evidence="13">
    <location>
        <begin position="520"/>
        <end position="541"/>
    </location>
</feature>
<comment type="catalytic activity">
    <reaction evidence="10">
        <text>O-phospho-L-threonyl-[protein] + H2O = L-threonyl-[protein] + phosphate</text>
        <dbReference type="Rhea" id="RHEA:47004"/>
        <dbReference type="Rhea" id="RHEA-COMP:11060"/>
        <dbReference type="Rhea" id="RHEA-COMP:11605"/>
        <dbReference type="ChEBI" id="CHEBI:15377"/>
        <dbReference type="ChEBI" id="CHEBI:30013"/>
        <dbReference type="ChEBI" id="CHEBI:43474"/>
        <dbReference type="ChEBI" id="CHEBI:61977"/>
        <dbReference type="EC" id="3.1.3.16"/>
    </reaction>
</comment>
<gene>
    <name evidence="15" type="primary">RRA2</name>
    <name evidence="15" type="ORF">SDJN03_01864</name>
</gene>
<comment type="cofactor">
    <cofactor evidence="2">
        <name>Mg(2+)</name>
        <dbReference type="ChEBI" id="CHEBI:18420"/>
    </cofactor>
</comment>
<keyword evidence="8" id="KW-0464">Manganese</keyword>
<dbReference type="GO" id="GO:0004722">
    <property type="term" value="F:protein serine/threonine phosphatase activity"/>
    <property type="evidence" value="ECO:0007669"/>
    <property type="project" value="UniProtKB-EC"/>
</dbReference>
<evidence type="ECO:0000256" key="7">
    <source>
        <dbReference type="ARBA" id="ARBA00022912"/>
    </source>
</evidence>
<keyword evidence="16" id="KW-1185">Reference proteome</keyword>
<evidence type="ECO:0000256" key="10">
    <source>
        <dbReference type="ARBA" id="ARBA00048336"/>
    </source>
</evidence>
<evidence type="ECO:0000256" key="2">
    <source>
        <dbReference type="ARBA" id="ARBA00001946"/>
    </source>
</evidence>
<dbReference type="SMART" id="SM00332">
    <property type="entry name" value="PP2Cc"/>
    <property type="match status" value="1"/>
</dbReference>
<keyword evidence="4" id="KW-0479">Metal-binding</keyword>
<comment type="cofactor">
    <cofactor evidence="1">
        <name>Mn(2+)</name>
        <dbReference type="ChEBI" id="CHEBI:29035"/>
    </cofactor>
</comment>
<dbReference type="AlphaFoldDB" id="A0AAV6P9B5"/>
<dbReference type="InterPro" id="IPR001932">
    <property type="entry name" value="PPM-type_phosphatase-like_dom"/>
</dbReference>
<keyword evidence="5" id="KW-0378">Hydrolase</keyword>
<evidence type="ECO:0000256" key="1">
    <source>
        <dbReference type="ARBA" id="ARBA00001936"/>
    </source>
</evidence>
<name>A0AAV6P9B5_9ROSI</name>
<evidence type="ECO:0000256" key="5">
    <source>
        <dbReference type="ARBA" id="ARBA00022801"/>
    </source>
</evidence>
<comment type="similarity">
    <text evidence="3">Belongs to the PP2C family.</text>
</comment>
<keyword evidence="13" id="KW-0472">Membrane</keyword>
<keyword evidence="13" id="KW-0812">Transmembrane</keyword>
<evidence type="ECO:0000313" key="15">
    <source>
        <dbReference type="EMBL" id="KAG6608522.1"/>
    </source>
</evidence>
<proteinExistence type="inferred from homology"/>
<feature type="domain" description="PPM-type phosphatase" evidence="14">
    <location>
        <begin position="261"/>
        <end position="480"/>
    </location>
</feature>
<dbReference type="Pfam" id="PF03407">
    <property type="entry name" value="Nucleotid_trans"/>
    <property type="match status" value="1"/>
</dbReference>
<dbReference type="FunFam" id="3.60.40.10:FF:000138">
    <property type="entry name" value="5-azacytidine resistance protein azr1"/>
    <property type="match status" value="1"/>
</dbReference>
<accession>A0AAV6P9B5</accession>
<organism evidence="15 16">
    <name type="scientific">Cucurbita argyrosperma subsp. sororia</name>
    <dbReference type="NCBI Taxonomy" id="37648"/>
    <lineage>
        <taxon>Eukaryota</taxon>
        <taxon>Viridiplantae</taxon>
        <taxon>Streptophyta</taxon>
        <taxon>Embryophyta</taxon>
        <taxon>Tracheophyta</taxon>
        <taxon>Spermatophyta</taxon>
        <taxon>Magnoliopsida</taxon>
        <taxon>eudicotyledons</taxon>
        <taxon>Gunneridae</taxon>
        <taxon>Pentapetalae</taxon>
        <taxon>rosids</taxon>
        <taxon>fabids</taxon>
        <taxon>Cucurbitales</taxon>
        <taxon>Cucurbitaceae</taxon>
        <taxon>Cucurbiteae</taxon>
        <taxon>Cucurbita</taxon>
    </lineage>
</organism>
<dbReference type="GO" id="GO:0046872">
    <property type="term" value="F:metal ion binding"/>
    <property type="evidence" value="ECO:0007669"/>
    <property type="project" value="UniProtKB-KW"/>
</dbReference>
<comment type="caution">
    <text evidence="15">The sequence shown here is derived from an EMBL/GenBank/DDBJ whole genome shotgun (WGS) entry which is preliminary data.</text>
</comment>